<feature type="transmembrane region" description="Helical" evidence="5">
    <location>
        <begin position="116"/>
        <end position="137"/>
    </location>
</feature>
<evidence type="ECO:0000256" key="2">
    <source>
        <dbReference type="ARBA" id="ARBA00022692"/>
    </source>
</evidence>
<dbReference type="InterPro" id="IPR020846">
    <property type="entry name" value="MFS_dom"/>
</dbReference>
<protein>
    <submittedName>
        <fullName evidence="7">CP family cyanate transporter-like MFS transporter</fullName>
    </submittedName>
</protein>
<gene>
    <name evidence="7" type="ORF">J2S59_003479</name>
</gene>
<feature type="transmembrane region" description="Helical" evidence="5">
    <location>
        <begin position="323"/>
        <end position="345"/>
    </location>
</feature>
<dbReference type="Gene3D" id="1.20.1250.20">
    <property type="entry name" value="MFS general substrate transporter like domains"/>
    <property type="match status" value="2"/>
</dbReference>
<evidence type="ECO:0000313" key="7">
    <source>
        <dbReference type="EMBL" id="MDP9823670.1"/>
    </source>
</evidence>
<dbReference type="InterPro" id="IPR036259">
    <property type="entry name" value="MFS_trans_sf"/>
</dbReference>
<feature type="transmembrane region" description="Helical" evidence="5">
    <location>
        <begin position="31"/>
        <end position="55"/>
    </location>
</feature>
<dbReference type="EMBL" id="JAUSQM010000001">
    <property type="protein sequence ID" value="MDP9823670.1"/>
    <property type="molecule type" value="Genomic_DNA"/>
</dbReference>
<feature type="transmembrane region" description="Helical" evidence="5">
    <location>
        <begin position="287"/>
        <end position="311"/>
    </location>
</feature>
<dbReference type="RefSeq" id="WP_306825343.1">
    <property type="nucleotide sequence ID" value="NZ_JAUSQM010000001.1"/>
</dbReference>
<dbReference type="Proteomes" id="UP001240447">
    <property type="component" value="Unassembled WGS sequence"/>
</dbReference>
<evidence type="ECO:0000256" key="4">
    <source>
        <dbReference type="ARBA" id="ARBA00023136"/>
    </source>
</evidence>
<dbReference type="InterPro" id="IPR052524">
    <property type="entry name" value="MFS_Cyanate_Porter"/>
</dbReference>
<name>A0ABT9NV36_9ACTN</name>
<evidence type="ECO:0000256" key="3">
    <source>
        <dbReference type="ARBA" id="ARBA00022989"/>
    </source>
</evidence>
<evidence type="ECO:0000256" key="1">
    <source>
        <dbReference type="ARBA" id="ARBA00004651"/>
    </source>
</evidence>
<proteinExistence type="predicted"/>
<feature type="transmembrane region" description="Helical" evidence="5">
    <location>
        <begin position="261"/>
        <end position="281"/>
    </location>
</feature>
<evidence type="ECO:0000256" key="5">
    <source>
        <dbReference type="SAM" id="Phobius"/>
    </source>
</evidence>
<feature type="domain" description="Major facilitator superfamily (MFS) profile" evidence="6">
    <location>
        <begin position="1"/>
        <end position="378"/>
    </location>
</feature>
<reference evidence="7 8" key="1">
    <citation type="submission" date="2023-07" db="EMBL/GenBank/DDBJ databases">
        <title>Sequencing the genomes of 1000 actinobacteria strains.</title>
        <authorList>
            <person name="Klenk H.-P."/>
        </authorList>
    </citation>
    <scope>NUCLEOTIDE SEQUENCE [LARGE SCALE GENOMIC DNA]</scope>
    <source>
        <strain evidence="7 8">GD13</strain>
    </source>
</reference>
<keyword evidence="4 5" id="KW-0472">Membrane</keyword>
<accession>A0ABT9NV36</accession>
<feature type="transmembrane region" description="Helical" evidence="5">
    <location>
        <begin position="83"/>
        <end position="104"/>
    </location>
</feature>
<feature type="transmembrane region" description="Helical" evidence="5">
    <location>
        <begin position="351"/>
        <end position="374"/>
    </location>
</feature>
<comment type="subcellular location">
    <subcellularLocation>
        <location evidence="1">Cell membrane</location>
        <topology evidence="1">Multi-pass membrane protein</topology>
    </subcellularLocation>
</comment>
<keyword evidence="3 5" id="KW-1133">Transmembrane helix</keyword>
<dbReference type="PANTHER" id="PTHR23523">
    <property type="match status" value="1"/>
</dbReference>
<feature type="transmembrane region" description="Helical" evidence="5">
    <location>
        <begin position="149"/>
        <end position="169"/>
    </location>
</feature>
<keyword evidence="2 5" id="KW-0812">Transmembrane</keyword>
<dbReference type="PROSITE" id="PS50850">
    <property type="entry name" value="MFS"/>
    <property type="match status" value="1"/>
</dbReference>
<feature type="transmembrane region" description="Helical" evidence="5">
    <location>
        <begin position="231"/>
        <end position="254"/>
    </location>
</feature>
<dbReference type="SUPFAM" id="SSF103473">
    <property type="entry name" value="MFS general substrate transporter"/>
    <property type="match status" value="1"/>
</dbReference>
<comment type="caution">
    <text evidence="7">The sequence shown here is derived from an EMBL/GenBank/DDBJ whole genome shotgun (WGS) entry which is preliminary data.</text>
</comment>
<evidence type="ECO:0000259" key="6">
    <source>
        <dbReference type="PROSITE" id="PS50850"/>
    </source>
</evidence>
<feature type="transmembrane region" description="Helical" evidence="5">
    <location>
        <begin position="62"/>
        <end position="77"/>
    </location>
</feature>
<dbReference type="InterPro" id="IPR011701">
    <property type="entry name" value="MFS"/>
</dbReference>
<dbReference type="PANTHER" id="PTHR23523:SF2">
    <property type="entry name" value="2-NITROIMIDAZOLE TRANSPORTER"/>
    <property type="match status" value="1"/>
</dbReference>
<dbReference type="Pfam" id="PF07690">
    <property type="entry name" value="MFS_1"/>
    <property type="match status" value="1"/>
</dbReference>
<keyword evidence="8" id="KW-1185">Reference proteome</keyword>
<organism evidence="7 8">
    <name type="scientific">Nocardioides massiliensis</name>
    <dbReference type="NCBI Taxonomy" id="1325935"/>
    <lineage>
        <taxon>Bacteria</taxon>
        <taxon>Bacillati</taxon>
        <taxon>Actinomycetota</taxon>
        <taxon>Actinomycetes</taxon>
        <taxon>Propionibacteriales</taxon>
        <taxon>Nocardioidaceae</taxon>
        <taxon>Nocardioides</taxon>
    </lineage>
</organism>
<evidence type="ECO:0000313" key="8">
    <source>
        <dbReference type="Proteomes" id="UP001240447"/>
    </source>
</evidence>
<sequence length="380" mass="38314">MGLVAINLRSVIAAPAPFLTQIRGDLGLSEAAMGALVSLPVLCFALAAPLAGVLVRFVGPRRALLAGLILVVAATAGRPMGSVVLFMVGTLLVGVGVTVGNVVMPALIKRDLPHRAAAGTSVFTAGMCVGAAAAAGLTPMLAQATGWRVALASWALPAALAAAASMLVLRSAAGAEPPVSVPPPAPHRRLATHPLAWAVAIFLGAQSWSYFSVTTWLPTYLTQQAGTSVTTSGLALSVYQVLGIAGSFAVAPLVRRWSSQIPLTVGVSLCWAATTLGLAAAPAMWPLWTLLGGVTHGAGITVAMILVVLRAESSRSVESLSSMAQLIGYGIGAVGPFAVGAVLGITGSWTWSLSLVIAAAVVMLLAGLVAGRAVTVEGAR</sequence>
<feature type="transmembrane region" description="Helical" evidence="5">
    <location>
        <begin position="190"/>
        <end position="211"/>
    </location>
</feature>